<organism evidence="1 2">
    <name type="scientific">Candidatus Fusicatenibacter intestinigallinarum</name>
    <dbReference type="NCBI Taxonomy" id="2838598"/>
    <lineage>
        <taxon>Bacteria</taxon>
        <taxon>Bacillati</taxon>
        <taxon>Bacillota</taxon>
        <taxon>Clostridia</taxon>
        <taxon>Lachnospirales</taxon>
        <taxon>Lachnospiraceae</taxon>
        <taxon>Fusicatenibacter</taxon>
    </lineage>
</organism>
<proteinExistence type="predicted"/>
<name>A0A9D2SN67_9FIRM</name>
<evidence type="ECO:0000313" key="2">
    <source>
        <dbReference type="Proteomes" id="UP000823849"/>
    </source>
</evidence>
<sequence length="36" mass="4087">MGNAVPELKKRADSILSSCNRDGVSETVFYYLLPRR</sequence>
<dbReference type="Proteomes" id="UP000823849">
    <property type="component" value="Unassembled WGS sequence"/>
</dbReference>
<reference evidence="1" key="2">
    <citation type="submission" date="2021-04" db="EMBL/GenBank/DDBJ databases">
        <authorList>
            <person name="Gilroy R."/>
        </authorList>
    </citation>
    <scope>NUCLEOTIDE SEQUENCE</scope>
    <source>
        <strain evidence="1">CHK185-5351</strain>
    </source>
</reference>
<reference evidence="1" key="1">
    <citation type="journal article" date="2021" name="PeerJ">
        <title>Extensive microbial diversity within the chicken gut microbiome revealed by metagenomics and culture.</title>
        <authorList>
            <person name="Gilroy R."/>
            <person name="Ravi A."/>
            <person name="Getino M."/>
            <person name="Pursley I."/>
            <person name="Horton D.L."/>
            <person name="Alikhan N.F."/>
            <person name="Baker D."/>
            <person name="Gharbi K."/>
            <person name="Hall N."/>
            <person name="Watson M."/>
            <person name="Adriaenssens E.M."/>
            <person name="Foster-Nyarko E."/>
            <person name="Jarju S."/>
            <person name="Secka A."/>
            <person name="Antonio M."/>
            <person name="Oren A."/>
            <person name="Chaudhuri R.R."/>
            <person name="La Ragione R."/>
            <person name="Hildebrand F."/>
            <person name="Pallen M.J."/>
        </authorList>
    </citation>
    <scope>NUCLEOTIDE SEQUENCE</scope>
    <source>
        <strain evidence="1">CHK185-5351</strain>
    </source>
</reference>
<comment type="caution">
    <text evidence="1">The sequence shown here is derived from an EMBL/GenBank/DDBJ whole genome shotgun (WGS) entry which is preliminary data.</text>
</comment>
<dbReference type="AlphaFoldDB" id="A0A9D2SN67"/>
<dbReference type="EMBL" id="DWWU01000045">
    <property type="protein sequence ID" value="HJC16300.1"/>
    <property type="molecule type" value="Genomic_DNA"/>
</dbReference>
<gene>
    <name evidence="1" type="ORF">H9705_10880</name>
</gene>
<accession>A0A9D2SN67</accession>
<protein>
    <submittedName>
        <fullName evidence="1">Uncharacterized protein</fullName>
    </submittedName>
</protein>
<dbReference type="InterPro" id="IPR036412">
    <property type="entry name" value="HAD-like_sf"/>
</dbReference>
<dbReference type="InterPro" id="IPR023214">
    <property type="entry name" value="HAD_sf"/>
</dbReference>
<dbReference type="Gene3D" id="3.40.50.1000">
    <property type="entry name" value="HAD superfamily/HAD-like"/>
    <property type="match status" value="1"/>
</dbReference>
<dbReference type="SUPFAM" id="SSF56784">
    <property type="entry name" value="HAD-like"/>
    <property type="match status" value="1"/>
</dbReference>
<evidence type="ECO:0000313" key="1">
    <source>
        <dbReference type="EMBL" id="HJC16300.1"/>
    </source>
</evidence>